<dbReference type="Gene3D" id="4.10.280.10">
    <property type="entry name" value="Helix-loop-helix DNA-binding domain"/>
    <property type="match status" value="1"/>
</dbReference>
<dbReference type="GO" id="GO:0046983">
    <property type="term" value="F:protein dimerization activity"/>
    <property type="evidence" value="ECO:0007669"/>
    <property type="project" value="InterPro"/>
</dbReference>
<feature type="compositionally biased region" description="Polar residues" evidence="1">
    <location>
        <begin position="156"/>
        <end position="172"/>
    </location>
</feature>
<proteinExistence type="predicted"/>
<dbReference type="InterPro" id="IPR011598">
    <property type="entry name" value="bHLH_dom"/>
</dbReference>
<dbReference type="OrthoDB" id="3542681at2759"/>
<dbReference type="AlphaFoldDB" id="A0A8K0WYJ2"/>
<feature type="compositionally biased region" description="Pro residues" evidence="1">
    <location>
        <begin position="176"/>
        <end position="186"/>
    </location>
</feature>
<dbReference type="PROSITE" id="PS50888">
    <property type="entry name" value="BHLH"/>
    <property type="match status" value="1"/>
</dbReference>
<feature type="compositionally biased region" description="Low complexity" evidence="1">
    <location>
        <begin position="233"/>
        <end position="242"/>
    </location>
</feature>
<dbReference type="EMBL" id="JAGPXD010000006">
    <property type="protein sequence ID" value="KAH7349502.1"/>
    <property type="molecule type" value="Genomic_DNA"/>
</dbReference>
<evidence type="ECO:0000313" key="3">
    <source>
        <dbReference type="EMBL" id="KAH7349502.1"/>
    </source>
</evidence>
<feature type="compositionally biased region" description="Polar residues" evidence="1">
    <location>
        <begin position="127"/>
        <end position="138"/>
    </location>
</feature>
<dbReference type="Proteomes" id="UP000813385">
    <property type="component" value="Unassembled WGS sequence"/>
</dbReference>
<feature type="compositionally biased region" description="Basic and acidic residues" evidence="1">
    <location>
        <begin position="143"/>
        <end position="155"/>
    </location>
</feature>
<evidence type="ECO:0000256" key="1">
    <source>
        <dbReference type="SAM" id="MobiDB-lite"/>
    </source>
</evidence>
<name>A0A8K0WYJ2_9PEZI</name>
<evidence type="ECO:0000259" key="2">
    <source>
        <dbReference type="PROSITE" id="PS50888"/>
    </source>
</evidence>
<reference evidence="3" key="1">
    <citation type="journal article" date="2021" name="Nat. Commun.">
        <title>Genetic determinants of endophytism in the Arabidopsis root mycobiome.</title>
        <authorList>
            <person name="Mesny F."/>
            <person name="Miyauchi S."/>
            <person name="Thiergart T."/>
            <person name="Pickel B."/>
            <person name="Atanasova L."/>
            <person name="Karlsson M."/>
            <person name="Huettel B."/>
            <person name="Barry K.W."/>
            <person name="Haridas S."/>
            <person name="Chen C."/>
            <person name="Bauer D."/>
            <person name="Andreopoulos W."/>
            <person name="Pangilinan J."/>
            <person name="LaButti K."/>
            <person name="Riley R."/>
            <person name="Lipzen A."/>
            <person name="Clum A."/>
            <person name="Drula E."/>
            <person name="Henrissat B."/>
            <person name="Kohler A."/>
            <person name="Grigoriev I.V."/>
            <person name="Martin F.M."/>
            <person name="Hacquard S."/>
        </authorList>
    </citation>
    <scope>NUCLEOTIDE SEQUENCE</scope>
    <source>
        <strain evidence="3">MPI-CAGE-AT-0016</strain>
    </source>
</reference>
<accession>A0A8K0WYJ2</accession>
<protein>
    <recommendedName>
        <fullName evidence="2">BHLH domain-containing protein</fullName>
    </recommendedName>
</protein>
<dbReference type="InterPro" id="IPR036638">
    <property type="entry name" value="HLH_DNA-bd_sf"/>
</dbReference>
<dbReference type="SUPFAM" id="SSF47459">
    <property type="entry name" value="HLH, helix-loop-helix DNA-binding domain"/>
    <property type="match status" value="1"/>
</dbReference>
<feature type="region of interest" description="Disordered" evidence="1">
    <location>
        <begin position="120"/>
        <end position="321"/>
    </location>
</feature>
<feature type="domain" description="BHLH" evidence="2">
    <location>
        <begin position="257"/>
        <end position="321"/>
    </location>
</feature>
<feature type="compositionally biased region" description="Basic and acidic residues" evidence="1">
    <location>
        <begin position="293"/>
        <end position="321"/>
    </location>
</feature>
<feature type="compositionally biased region" description="Polar residues" evidence="1">
    <location>
        <begin position="221"/>
        <end position="230"/>
    </location>
</feature>
<keyword evidence="4" id="KW-1185">Reference proteome</keyword>
<evidence type="ECO:0000313" key="4">
    <source>
        <dbReference type="Proteomes" id="UP000813385"/>
    </source>
</evidence>
<feature type="compositionally biased region" description="Low complexity" evidence="1">
    <location>
        <begin position="203"/>
        <end position="219"/>
    </location>
</feature>
<gene>
    <name evidence="3" type="ORF">B0T11DRAFT_332574</name>
</gene>
<feature type="compositionally biased region" description="Basic and acidic residues" evidence="1">
    <location>
        <begin position="251"/>
        <end position="269"/>
    </location>
</feature>
<dbReference type="Pfam" id="PF00010">
    <property type="entry name" value="HLH"/>
    <property type="match status" value="1"/>
</dbReference>
<feature type="compositionally biased region" description="Basic residues" evidence="1">
    <location>
        <begin position="190"/>
        <end position="201"/>
    </location>
</feature>
<sequence length="321" mass="34753">MGTGTTRGLGSSPIRLCNLLLLSSQHLTGPNIANFALGFHGHAFEYPEDTHDSTVLPPHLPLSGPNSAVNFDFDFPLPQWEPTFADGIPLPDIQPDEASAYARPEPGHAMAVEAFGPEMPWFEEDPTSLTTDNHTSTPPARVARKETKKDKDRADSTASGSAYSASNTSTQEAFPFPDPSPNPLNPPSSNRRRSTRTKGRAKSVTTTTSASSSSTAPTPGARSQPSTAEQPPSRLRSASRASKNSISRPSDTLEDRRTRASHNLVEKQYRSRLNAQFEGLLGALPDPEEDDVKTEPDEQDPADKKVSKAEVLERARKFPGD</sequence>
<organism evidence="3 4">
    <name type="scientific">Plectosphaerella cucumerina</name>
    <dbReference type="NCBI Taxonomy" id="40658"/>
    <lineage>
        <taxon>Eukaryota</taxon>
        <taxon>Fungi</taxon>
        <taxon>Dikarya</taxon>
        <taxon>Ascomycota</taxon>
        <taxon>Pezizomycotina</taxon>
        <taxon>Sordariomycetes</taxon>
        <taxon>Hypocreomycetidae</taxon>
        <taxon>Glomerellales</taxon>
        <taxon>Plectosphaerellaceae</taxon>
        <taxon>Plectosphaerella</taxon>
    </lineage>
</organism>
<comment type="caution">
    <text evidence="3">The sequence shown here is derived from an EMBL/GenBank/DDBJ whole genome shotgun (WGS) entry which is preliminary data.</text>
</comment>